<proteinExistence type="predicted"/>
<keyword evidence="2" id="KW-1185">Reference proteome</keyword>
<evidence type="ECO:0000313" key="1">
    <source>
        <dbReference type="EMBL" id="CAJ2659662.1"/>
    </source>
</evidence>
<name>A0ACB0KR51_TRIPR</name>
<organism evidence="1 2">
    <name type="scientific">Trifolium pratense</name>
    <name type="common">Red clover</name>
    <dbReference type="NCBI Taxonomy" id="57577"/>
    <lineage>
        <taxon>Eukaryota</taxon>
        <taxon>Viridiplantae</taxon>
        <taxon>Streptophyta</taxon>
        <taxon>Embryophyta</taxon>
        <taxon>Tracheophyta</taxon>
        <taxon>Spermatophyta</taxon>
        <taxon>Magnoliopsida</taxon>
        <taxon>eudicotyledons</taxon>
        <taxon>Gunneridae</taxon>
        <taxon>Pentapetalae</taxon>
        <taxon>rosids</taxon>
        <taxon>fabids</taxon>
        <taxon>Fabales</taxon>
        <taxon>Fabaceae</taxon>
        <taxon>Papilionoideae</taxon>
        <taxon>50 kb inversion clade</taxon>
        <taxon>NPAAA clade</taxon>
        <taxon>Hologalegina</taxon>
        <taxon>IRL clade</taxon>
        <taxon>Trifolieae</taxon>
        <taxon>Trifolium</taxon>
    </lineage>
</organism>
<evidence type="ECO:0000313" key="2">
    <source>
        <dbReference type="Proteomes" id="UP001177021"/>
    </source>
</evidence>
<dbReference type="EMBL" id="CASHSV030000311">
    <property type="protein sequence ID" value="CAJ2659662.1"/>
    <property type="molecule type" value="Genomic_DNA"/>
</dbReference>
<reference evidence="1" key="1">
    <citation type="submission" date="2023-10" db="EMBL/GenBank/DDBJ databases">
        <authorList>
            <person name="Rodriguez Cubillos JULIANA M."/>
            <person name="De Vega J."/>
        </authorList>
    </citation>
    <scope>NUCLEOTIDE SEQUENCE</scope>
</reference>
<dbReference type="Proteomes" id="UP001177021">
    <property type="component" value="Unassembled WGS sequence"/>
</dbReference>
<protein>
    <submittedName>
        <fullName evidence="1">Uncharacterized protein</fullName>
    </submittedName>
</protein>
<sequence length="139" mass="15996">MSSYKIDLEWGWQKCSEIGYSIRERKGSFVEKCKNDYGVSPRTHWISTYYGGQDIKLILKRFGSNIIFSNGLKDPYSSGGILSDLSKSLVAIPTINGSHRLDLDPSQQSDPRWLIEQRKKELKIIHRWIAQYYADLGAH</sequence>
<accession>A0ACB0KR51</accession>
<comment type="caution">
    <text evidence="1">The sequence shown here is derived from an EMBL/GenBank/DDBJ whole genome shotgun (WGS) entry which is preliminary data.</text>
</comment>
<gene>
    <name evidence="1" type="ORF">MILVUS5_LOCUS25776</name>
</gene>